<reference evidence="2 3" key="1">
    <citation type="submission" date="2019-03" db="EMBL/GenBank/DDBJ databases">
        <title>An improved genome assembly of the fluke Schistosoma japonicum.</title>
        <authorList>
            <person name="Hu W."/>
            <person name="Luo F."/>
            <person name="Yin M."/>
            <person name="Mo X."/>
            <person name="Sun C."/>
            <person name="Wu Q."/>
            <person name="Zhu B."/>
            <person name="Xiang M."/>
            <person name="Wang J."/>
            <person name="Wang Y."/>
            <person name="Zhang T."/>
            <person name="Xu B."/>
            <person name="Zheng H."/>
            <person name="Feng Z."/>
        </authorList>
    </citation>
    <scope>NUCLEOTIDE SEQUENCE [LARGE SCALE GENOMIC DNA]</scope>
    <source>
        <strain evidence="2">HuSjv2</strain>
        <tissue evidence="2">Worms</tissue>
    </source>
</reference>
<protein>
    <submittedName>
        <fullName evidence="2">Uncharacterized protein</fullName>
    </submittedName>
</protein>
<sequence length="99" mass="10716">MITQTALAAHREILDAALGEYSQPPAGKPTPARYADAAGNQQLSGQEKSAQFQMRTRHNAHDDKILLSTQPGPLQANVTRRVLTFGSGLLAGFHLFMES</sequence>
<dbReference type="Proteomes" id="UP000311919">
    <property type="component" value="Unassembled WGS sequence"/>
</dbReference>
<keyword evidence="3" id="KW-1185">Reference proteome</keyword>
<evidence type="ECO:0000256" key="1">
    <source>
        <dbReference type="SAM" id="MobiDB-lite"/>
    </source>
</evidence>
<gene>
    <name evidence="2" type="ORF">EWB00_001998</name>
</gene>
<dbReference type="AlphaFoldDB" id="A0A4Z2CKI4"/>
<feature type="region of interest" description="Disordered" evidence="1">
    <location>
        <begin position="20"/>
        <end position="57"/>
    </location>
</feature>
<name>A0A4Z2CKI4_SCHJA</name>
<evidence type="ECO:0000313" key="2">
    <source>
        <dbReference type="EMBL" id="TNN04534.1"/>
    </source>
</evidence>
<dbReference type="EMBL" id="SKCS01001555">
    <property type="protein sequence ID" value="TNN04534.1"/>
    <property type="molecule type" value="Genomic_DNA"/>
</dbReference>
<feature type="compositionally biased region" description="Polar residues" evidence="1">
    <location>
        <begin position="39"/>
        <end position="54"/>
    </location>
</feature>
<organism evidence="2 3">
    <name type="scientific">Schistosoma japonicum</name>
    <name type="common">Blood fluke</name>
    <dbReference type="NCBI Taxonomy" id="6182"/>
    <lineage>
        <taxon>Eukaryota</taxon>
        <taxon>Metazoa</taxon>
        <taxon>Spiralia</taxon>
        <taxon>Lophotrochozoa</taxon>
        <taxon>Platyhelminthes</taxon>
        <taxon>Trematoda</taxon>
        <taxon>Digenea</taxon>
        <taxon>Strigeidida</taxon>
        <taxon>Schistosomatoidea</taxon>
        <taxon>Schistosomatidae</taxon>
        <taxon>Schistosoma</taxon>
    </lineage>
</organism>
<accession>A0A4Z2CKI4</accession>
<comment type="caution">
    <text evidence="2">The sequence shown here is derived from an EMBL/GenBank/DDBJ whole genome shotgun (WGS) entry which is preliminary data.</text>
</comment>
<proteinExistence type="predicted"/>
<evidence type="ECO:0000313" key="3">
    <source>
        <dbReference type="Proteomes" id="UP000311919"/>
    </source>
</evidence>